<sequence>MLQIKYKNKYTQHIQQYLKKRFILLILQNGIQIYFEDIVSNMTPRYVSNLLNINGDNCDPIYIEYKNVRGRDVNINTLIHITVDVPKNIHFSPVIDCYLQNQVSSIKLYFQIFKLFNSLQNELIKKLIEKQNLLNQPKLNKLILTNHLIYLIKLEQLVVMNIKNMQENKGKIINKQKKKIYQNNNKQKNQMSQIQ</sequence>
<dbReference type="EMBL" id="CAJJDN010000325">
    <property type="protein sequence ID" value="CAD8130760.1"/>
    <property type="molecule type" value="Genomic_DNA"/>
</dbReference>
<keyword evidence="2" id="KW-1185">Reference proteome</keyword>
<evidence type="ECO:0000313" key="2">
    <source>
        <dbReference type="Proteomes" id="UP000692954"/>
    </source>
</evidence>
<gene>
    <name evidence="1" type="ORF">PSON_ATCC_30995.1.T3250009</name>
</gene>
<name>A0A8S1RTL5_9CILI</name>
<reference evidence="1" key="1">
    <citation type="submission" date="2021-01" db="EMBL/GenBank/DDBJ databases">
        <authorList>
            <consortium name="Genoscope - CEA"/>
            <person name="William W."/>
        </authorList>
    </citation>
    <scope>NUCLEOTIDE SEQUENCE</scope>
</reference>
<dbReference type="AlphaFoldDB" id="A0A8S1RTL5"/>
<dbReference type="Proteomes" id="UP000692954">
    <property type="component" value="Unassembled WGS sequence"/>
</dbReference>
<dbReference type="OrthoDB" id="270970at2759"/>
<organism evidence="1 2">
    <name type="scientific">Paramecium sonneborni</name>
    <dbReference type="NCBI Taxonomy" id="65129"/>
    <lineage>
        <taxon>Eukaryota</taxon>
        <taxon>Sar</taxon>
        <taxon>Alveolata</taxon>
        <taxon>Ciliophora</taxon>
        <taxon>Intramacronucleata</taxon>
        <taxon>Oligohymenophorea</taxon>
        <taxon>Peniculida</taxon>
        <taxon>Parameciidae</taxon>
        <taxon>Paramecium</taxon>
    </lineage>
</organism>
<accession>A0A8S1RTL5</accession>
<proteinExistence type="predicted"/>
<protein>
    <submittedName>
        <fullName evidence="1">Uncharacterized protein</fullName>
    </submittedName>
</protein>
<comment type="caution">
    <text evidence="1">The sequence shown here is derived from an EMBL/GenBank/DDBJ whole genome shotgun (WGS) entry which is preliminary data.</text>
</comment>
<evidence type="ECO:0000313" key="1">
    <source>
        <dbReference type="EMBL" id="CAD8130760.1"/>
    </source>
</evidence>